<protein>
    <submittedName>
        <fullName evidence="1">Uncharacterized protein</fullName>
    </submittedName>
</protein>
<dbReference type="STRING" id="1798497.A3D71_00545"/>
<gene>
    <name evidence="1" type="ORF">A3D71_00545</name>
</gene>
<reference evidence="1 2" key="1">
    <citation type="journal article" date="2016" name="Nat. Commun.">
        <title>Thousands of microbial genomes shed light on interconnected biogeochemical processes in an aquifer system.</title>
        <authorList>
            <person name="Anantharaman K."/>
            <person name="Brown C.T."/>
            <person name="Hug L.A."/>
            <person name="Sharon I."/>
            <person name="Castelle C.J."/>
            <person name="Probst A.J."/>
            <person name="Thomas B.C."/>
            <person name="Singh A."/>
            <person name="Wilkins M.J."/>
            <person name="Karaoz U."/>
            <person name="Brodie E.L."/>
            <person name="Williams K.H."/>
            <person name="Hubbard S.S."/>
            <person name="Banfield J.F."/>
        </authorList>
    </citation>
    <scope>NUCLEOTIDE SEQUENCE [LARGE SCALE GENOMIC DNA]</scope>
</reference>
<evidence type="ECO:0000313" key="2">
    <source>
        <dbReference type="Proteomes" id="UP000177652"/>
    </source>
</evidence>
<dbReference type="EMBL" id="MFLK01000004">
    <property type="protein sequence ID" value="OGG66524.1"/>
    <property type="molecule type" value="Genomic_DNA"/>
</dbReference>
<dbReference type="AlphaFoldDB" id="A0A1F6DYK4"/>
<name>A0A1F6DYK4_9BACT</name>
<sequence>MLREAAIAEKMRRLKESQREQSRSPLEPNLFALWFPGLELGERLVFQGMDHTARIAVRTFQGWFKAAQRM</sequence>
<proteinExistence type="predicted"/>
<evidence type="ECO:0000313" key="1">
    <source>
        <dbReference type="EMBL" id="OGG66524.1"/>
    </source>
</evidence>
<dbReference type="Proteomes" id="UP000177652">
    <property type="component" value="Unassembled WGS sequence"/>
</dbReference>
<accession>A0A1F6DYK4</accession>
<organism evidence="1 2">
    <name type="scientific">Candidatus Kaiserbacteria bacterium RIFCSPHIGHO2_02_FULL_55_20</name>
    <dbReference type="NCBI Taxonomy" id="1798497"/>
    <lineage>
        <taxon>Bacteria</taxon>
        <taxon>Candidatus Kaiseribacteriota</taxon>
    </lineage>
</organism>
<comment type="caution">
    <text evidence="1">The sequence shown here is derived from an EMBL/GenBank/DDBJ whole genome shotgun (WGS) entry which is preliminary data.</text>
</comment>